<dbReference type="OrthoDB" id="9810850at2"/>
<dbReference type="GO" id="GO:0004129">
    <property type="term" value="F:cytochrome-c oxidase activity"/>
    <property type="evidence" value="ECO:0007669"/>
    <property type="project" value="InterPro"/>
</dbReference>
<gene>
    <name evidence="10" type="ordered locus">Tmar_1597</name>
</gene>
<dbReference type="SUPFAM" id="SSF81452">
    <property type="entry name" value="Cytochrome c oxidase subunit III-like"/>
    <property type="match status" value="1"/>
</dbReference>
<evidence type="ECO:0000313" key="11">
    <source>
        <dbReference type="Proteomes" id="UP000008915"/>
    </source>
</evidence>
<comment type="similarity">
    <text evidence="2 7">Belongs to the cytochrome c oxidase subunit 3 family.</text>
</comment>
<dbReference type="PANTHER" id="PTHR11403">
    <property type="entry name" value="CYTOCHROME C OXIDASE SUBUNIT III"/>
    <property type="match status" value="1"/>
</dbReference>
<dbReference type="HOGENOM" id="CLU_044071_3_2_9"/>
<evidence type="ECO:0000313" key="10">
    <source>
        <dbReference type="EMBL" id="ADU51706.1"/>
    </source>
</evidence>
<keyword evidence="6 8" id="KW-0472">Membrane</keyword>
<feature type="transmembrane region" description="Helical" evidence="8">
    <location>
        <begin position="20"/>
        <end position="43"/>
    </location>
</feature>
<dbReference type="GO" id="GO:0019646">
    <property type="term" value="P:aerobic electron transport chain"/>
    <property type="evidence" value="ECO:0007669"/>
    <property type="project" value="InterPro"/>
</dbReference>
<evidence type="ECO:0000256" key="7">
    <source>
        <dbReference type="RuleBase" id="RU003376"/>
    </source>
</evidence>
<organism evidence="10 11">
    <name type="scientific">Thermaerobacter marianensis (strain ATCC 700841 / DSM 12885 / JCM 10246 / 7p75a)</name>
    <dbReference type="NCBI Taxonomy" id="644966"/>
    <lineage>
        <taxon>Bacteria</taxon>
        <taxon>Bacillati</taxon>
        <taxon>Bacillota</taxon>
        <taxon>Clostridia</taxon>
        <taxon>Eubacteriales</taxon>
        <taxon>Clostridiales Family XVII. Incertae Sedis</taxon>
        <taxon>Thermaerobacter</taxon>
    </lineage>
</organism>
<dbReference type="CDD" id="cd00386">
    <property type="entry name" value="Heme_Cu_Oxidase_III_like"/>
    <property type="match status" value="1"/>
</dbReference>
<evidence type="ECO:0000256" key="6">
    <source>
        <dbReference type="ARBA" id="ARBA00023136"/>
    </source>
</evidence>
<feature type="transmembrane region" description="Helical" evidence="8">
    <location>
        <begin position="87"/>
        <end position="106"/>
    </location>
</feature>
<evidence type="ECO:0000256" key="5">
    <source>
        <dbReference type="ARBA" id="ARBA00022989"/>
    </source>
</evidence>
<reference evidence="10 11" key="1">
    <citation type="journal article" date="2010" name="Stand. Genomic Sci.">
        <title>Complete genome sequence of Thermaerobacter marianensis type strain (7p75a).</title>
        <authorList>
            <person name="Han C."/>
            <person name="Gu W."/>
            <person name="Zhang X."/>
            <person name="Lapidus A."/>
            <person name="Nolan M."/>
            <person name="Copeland A."/>
            <person name="Lucas S."/>
            <person name="Del Rio T.G."/>
            <person name="Tice H."/>
            <person name="Cheng J.F."/>
            <person name="Tapia R."/>
            <person name="Goodwin L."/>
            <person name="Pitluck S."/>
            <person name="Pagani I."/>
            <person name="Ivanova N."/>
            <person name="Mavromatis K."/>
            <person name="Mikhailova N."/>
            <person name="Pati A."/>
            <person name="Chen A."/>
            <person name="Palaniappan K."/>
            <person name="Land M."/>
            <person name="Hauser L."/>
            <person name="Chang Y.J."/>
            <person name="Jeffries C.D."/>
            <person name="Schneider S."/>
            <person name="Rohde M."/>
            <person name="Goker M."/>
            <person name="Pukall R."/>
            <person name="Woyke T."/>
            <person name="Bristow J."/>
            <person name="Eisen J.A."/>
            <person name="Markowitz V."/>
            <person name="Hugenholtz P."/>
            <person name="Kyrpides N.C."/>
            <person name="Klenk H.P."/>
            <person name="Detter J.C."/>
        </authorList>
    </citation>
    <scope>NUCLEOTIDE SEQUENCE [LARGE SCALE GENOMIC DNA]</scope>
    <source>
        <strain evidence="11">ATCC 700841 / DSM 12885 / JCM 10246 / 7p75a</strain>
    </source>
</reference>
<evidence type="ECO:0000256" key="2">
    <source>
        <dbReference type="ARBA" id="ARBA00010581"/>
    </source>
</evidence>
<dbReference type="GO" id="GO:0005886">
    <property type="term" value="C:plasma membrane"/>
    <property type="evidence" value="ECO:0007669"/>
    <property type="project" value="UniProtKB-SubCell"/>
</dbReference>
<dbReference type="Pfam" id="PF00510">
    <property type="entry name" value="COX3"/>
    <property type="match status" value="1"/>
</dbReference>
<dbReference type="eggNOG" id="COG1845">
    <property type="taxonomic scope" value="Bacteria"/>
</dbReference>
<keyword evidence="5 8" id="KW-1133">Transmembrane helix</keyword>
<keyword evidence="11" id="KW-1185">Reference proteome</keyword>
<dbReference type="AlphaFoldDB" id="E6SH42"/>
<name>E6SH42_THEM7</name>
<proteinExistence type="inferred from homology"/>
<protein>
    <submittedName>
        <fullName evidence="10">Cytochrome c oxidase subunit III</fullName>
    </submittedName>
</protein>
<feature type="transmembrane region" description="Helical" evidence="8">
    <location>
        <begin position="55"/>
        <end position="75"/>
    </location>
</feature>
<keyword evidence="4 7" id="KW-0812">Transmembrane</keyword>
<feature type="transmembrane region" description="Helical" evidence="8">
    <location>
        <begin position="169"/>
        <end position="187"/>
    </location>
</feature>
<evidence type="ECO:0000256" key="4">
    <source>
        <dbReference type="ARBA" id="ARBA00022692"/>
    </source>
</evidence>
<accession>E6SH42</accession>
<dbReference type="InterPro" id="IPR035973">
    <property type="entry name" value="Cyt_c_oxidase_su3-like_sf"/>
</dbReference>
<dbReference type="InterPro" id="IPR000298">
    <property type="entry name" value="Cyt_c_oxidase-like_su3"/>
</dbReference>
<evidence type="ECO:0000256" key="1">
    <source>
        <dbReference type="ARBA" id="ARBA00004651"/>
    </source>
</evidence>
<dbReference type="PROSITE" id="PS50253">
    <property type="entry name" value="COX3"/>
    <property type="match status" value="1"/>
</dbReference>
<evidence type="ECO:0000256" key="8">
    <source>
        <dbReference type="SAM" id="Phobius"/>
    </source>
</evidence>
<dbReference type="STRING" id="644966.Tmar_1597"/>
<dbReference type="EMBL" id="CP002344">
    <property type="protein sequence ID" value="ADU51706.1"/>
    <property type="molecule type" value="Genomic_DNA"/>
</dbReference>
<dbReference type="InterPro" id="IPR013833">
    <property type="entry name" value="Cyt_c_oxidase_su3_a-hlx"/>
</dbReference>
<evidence type="ECO:0000256" key="3">
    <source>
        <dbReference type="ARBA" id="ARBA00022475"/>
    </source>
</evidence>
<sequence length="188" mass="20589">MHHPAHAHAHHGPSPALYRFGVWLLIASEAMFFVALLTTRFVLAGTERPEVLNQPLGVAMTAILLGSGIPAWRAGVAAARGDRRATLANLWLTALLGALFLVLMAYEWSVLLRELPAGSPYGTAFYATTGMHGAHVFFGVLAYIAMALRTRAGELGPHNHAPIEGAERYWHFVDVAWLFIYPIFYLIG</sequence>
<dbReference type="PANTHER" id="PTHR11403:SF2">
    <property type="entry name" value="CYTOCHROME BO(3) UBIQUINOL OXIDASE SUBUNIT 3"/>
    <property type="match status" value="1"/>
</dbReference>
<dbReference type="KEGG" id="tmr:Tmar_1597"/>
<evidence type="ECO:0000259" key="9">
    <source>
        <dbReference type="PROSITE" id="PS50253"/>
    </source>
</evidence>
<reference evidence="11" key="2">
    <citation type="journal article" date="2010" name="Stand. Genomic Sci.">
        <title>Complete genome sequence of Thermaerobacter marianensis type strain (7p75aT).</title>
        <authorList>
            <person name="Han C."/>
            <person name="Gu W."/>
            <person name="Zhang X."/>
            <person name="Lapidus A."/>
            <person name="Nolan M."/>
            <person name="Copeland A."/>
            <person name="Lucas S."/>
            <person name="Glavina Del Rio T."/>
            <person name="Tice H."/>
            <person name="Cheng J."/>
            <person name="Tapia R."/>
            <person name="Goodwin L."/>
            <person name="Pitluck S."/>
            <person name="Pagani I."/>
            <person name="Ivanova N."/>
            <person name="Mavromatis K."/>
            <person name="Mikhailova N."/>
            <person name="Pati A."/>
            <person name="Chen A."/>
            <person name="Palaniappan K."/>
            <person name="Land M."/>
            <person name="Hauser L."/>
            <person name="Chang Y."/>
            <person name="Jeffries C."/>
            <person name="Schneider S."/>
            <person name="Rohde M."/>
            <person name="Goker M."/>
            <person name="Pukall R."/>
            <person name="Woyke T."/>
            <person name="Bristow J."/>
            <person name="Eisen J."/>
            <person name="Markowitz V."/>
            <person name="Hugenholtz P."/>
            <person name="Kyrpides N."/>
            <person name="Klenk H."/>
            <person name="Detter J."/>
        </authorList>
    </citation>
    <scope>NUCLEOTIDE SEQUENCE [LARGE SCALE GENOMIC DNA]</scope>
    <source>
        <strain evidence="11">ATCC 700841 / DSM 12885 / JCM 10246 / 7p75a</strain>
    </source>
</reference>
<dbReference type="InterPro" id="IPR024791">
    <property type="entry name" value="Cyt_c/ubiquinol_Oxase_su3"/>
</dbReference>
<dbReference type="Gene3D" id="1.20.120.80">
    <property type="entry name" value="Cytochrome c oxidase, subunit III, four-helix bundle"/>
    <property type="match status" value="1"/>
</dbReference>
<dbReference type="Proteomes" id="UP000008915">
    <property type="component" value="Chromosome"/>
</dbReference>
<feature type="transmembrane region" description="Helical" evidence="8">
    <location>
        <begin position="126"/>
        <end position="148"/>
    </location>
</feature>
<dbReference type="RefSeq" id="WP_013496007.1">
    <property type="nucleotide sequence ID" value="NC_014831.1"/>
</dbReference>
<feature type="domain" description="Heme-copper oxidase subunit III family profile" evidence="9">
    <location>
        <begin position="1"/>
        <end position="188"/>
    </location>
</feature>
<comment type="subcellular location">
    <subcellularLocation>
        <location evidence="1 7">Cell membrane</location>
        <topology evidence="1 7">Multi-pass membrane protein</topology>
    </subcellularLocation>
</comment>
<keyword evidence="3" id="KW-1003">Cell membrane</keyword>